<name>A0A9X2SB80_9BACL</name>
<dbReference type="SUPFAM" id="SSF52402">
    <property type="entry name" value="Adenine nucleotide alpha hydrolases-like"/>
    <property type="match status" value="1"/>
</dbReference>
<comment type="caution">
    <text evidence="2">The sequence shown here is derived from an EMBL/GenBank/DDBJ whole genome shotgun (WGS) entry which is preliminary data.</text>
</comment>
<accession>A0A9X2SB80</accession>
<reference evidence="2" key="1">
    <citation type="submission" date="2022-08" db="EMBL/GenBank/DDBJ databases">
        <title>The genomic sequence of strain Paenibacillus sp. SCIV0701.</title>
        <authorList>
            <person name="Zhao H."/>
        </authorList>
    </citation>
    <scope>NUCLEOTIDE SEQUENCE</scope>
    <source>
        <strain evidence="2">SCIV0701</strain>
    </source>
</reference>
<evidence type="ECO:0000313" key="3">
    <source>
        <dbReference type="Proteomes" id="UP001141950"/>
    </source>
</evidence>
<dbReference type="CDD" id="cd23947">
    <property type="entry name" value="PAPS_reductase-like_YbdN"/>
    <property type="match status" value="1"/>
</dbReference>
<evidence type="ECO:0000313" key="2">
    <source>
        <dbReference type="EMBL" id="MCR2805388.1"/>
    </source>
</evidence>
<protein>
    <submittedName>
        <fullName evidence="2">DNA phosphorothioation system sulfurtransferase DndC</fullName>
    </submittedName>
</protein>
<dbReference type="PANTHER" id="PTHR43196">
    <property type="entry name" value="SULFATE ADENYLYLTRANSFERASE SUBUNIT 2"/>
    <property type="match status" value="1"/>
</dbReference>
<dbReference type="InterPro" id="IPR014729">
    <property type="entry name" value="Rossmann-like_a/b/a_fold"/>
</dbReference>
<gene>
    <name evidence="2" type="primary">dndC</name>
    <name evidence="2" type="ORF">NQZ67_15990</name>
</gene>
<dbReference type="RefSeq" id="WP_257447762.1">
    <property type="nucleotide sequence ID" value="NZ_JANIPJ010000011.1"/>
</dbReference>
<keyword evidence="3" id="KW-1185">Reference proteome</keyword>
<dbReference type="InterPro" id="IPR050128">
    <property type="entry name" value="Sulfate_adenylyltrnsfr_sub2"/>
</dbReference>
<dbReference type="NCBIfam" id="TIGR03183">
    <property type="entry name" value="DNA_S_dndC"/>
    <property type="match status" value="1"/>
</dbReference>
<dbReference type="PANTHER" id="PTHR43196:SF2">
    <property type="entry name" value="PHOSPHOADENOSINE PHOSPHOSULFATE REDUCTASE"/>
    <property type="match status" value="1"/>
</dbReference>
<dbReference type="InterPro" id="IPR017598">
    <property type="entry name" value="SulphurTrfase_DndC"/>
</dbReference>
<dbReference type="Gene3D" id="3.40.50.620">
    <property type="entry name" value="HUPs"/>
    <property type="match status" value="1"/>
</dbReference>
<organism evidence="2 3">
    <name type="scientific">Paenibacillus soyae</name>
    <dbReference type="NCBI Taxonomy" id="2969249"/>
    <lineage>
        <taxon>Bacteria</taxon>
        <taxon>Bacillati</taxon>
        <taxon>Bacillota</taxon>
        <taxon>Bacilli</taxon>
        <taxon>Bacillales</taxon>
        <taxon>Paenibacillaceae</taxon>
        <taxon>Paenibacillus</taxon>
    </lineage>
</organism>
<dbReference type="NCBIfam" id="NF005316">
    <property type="entry name" value="PRK06850.1"/>
    <property type="match status" value="1"/>
</dbReference>
<dbReference type="EMBL" id="JANIPJ010000011">
    <property type="protein sequence ID" value="MCR2805388.1"/>
    <property type="molecule type" value="Genomic_DNA"/>
</dbReference>
<dbReference type="GO" id="GO:0003824">
    <property type="term" value="F:catalytic activity"/>
    <property type="evidence" value="ECO:0007669"/>
    <property type="project" value="InterPro"/>
</dbReference>
<dbReference type="Pfam" id="PF01507">
    <property type="entry name" value="PAPS_reduct"/>
    <property type="match status" value="1"/>
</dbReference>
<dbReference type="AlphaFoldDB" id="A0A9X2SB80"/>
<dbReference type="Proteomes" id="UP001141950">
    <property type="component" value="Unassembled WGS sequence"/>
</dbReference>
<dbReference type="InterPro" id="IPR002500">
    <property type="entry name" value="PAPS_reduct_dom"/>
</dbReference>
<sequence length="450" mass="52412">MFNLREVQQEIRELYRQDNTPWVIGYSGGKDSTVVVQLIFNALSELARTEKLSKDVYIISSDTLVETPLIIDYINNSLDLIQRQAEQQGLPISTHKVKPLVDQTFWVNMIGRGYPSPRQKFRWCTDRMKIEPANRFVTERVSEHGKVIMILGVRSEESATRAQTINKHKVRGKLLSKHSTLPNAFVYAPIRNFSTEDVWAYLLNVPSPWGGDNHELLKLYNNSNAECPLVVDKSTASCGNSRFGCWVCTVVTEDKALNGFIENGEDWLRPLLKFRNMLVKIRDVPEKRERKRMNGQVYYTAPDKLGFGPFTMKARQEILEELLTVQFNLQTPEGNPYELITRDELYKIQEIWSALGDWELSVLSIFRKVYGYDLPWFGEEREIVSQEQLQLLYQLSEKYNVPFEIVQRLLFLEWKNAGYSYRHGMEKELISMLREQWLHIEGDIQEEVLA</sequence>
<feature type="domain" description="Phosphoadenosine phosphosulphate reductase" evidence="1">
    <location>
        <begin position="23"/>
        <end position="204"/>
    </location>
</feature>
<evidence type="ECO:0000259" key="1">
    <source>
        <dbReference type="Pfam" id="PF01507"/>
    </source>
</evidence>
<proteinExistence type="predicted"/>